<evidence type="ECO:0000256" key="1">
    <source>
        <dbReference type="SAM" id="Phobius"/>
    </source>
</evidence>
<name>A0A1K2IRS1_9FLAO</name>
<dbReference type="OrthoDB" id="7064899at2"/>
<dbReference type="AlphaFoldDB" id="A0A1K2IRS1"/>
<reference evidence="3" key="1">
    <citation type="submission" date="2016-10" db="EMBL/GenBank/DDBJ databases">
        <authorList>
            <person name="Varghese N."/>
            <person name="Submissions S."/>
        </authorList>
    </citation>
    <scope>NUCLEOTIDE SEQUENCE [LARGE SCALE GENOMIC DNA]</scope>
    <source>
        <strain evidence="3">SUR2</strain>
    </source>
</reference>
<gene>
    <name evidence="2" type="ORF">SAMN05216324_108176</name>
</gene>
<keyword evidence="3" id="KW-1185">Reference proteome</keyword>
<evidence type="ECO:0000313" key="2">
    <source>
        <dbReference type="EMBL" id="SFZ95156.1"/>
    </source>
</evidence>
<keyword evidence="1" id="KW-0472">Membrane</keyword>
<protein>
    <submittedName>
        <fullName evidence="2">Uncharacterized protein</fullName>
    </submittedName>
</protein>
<sequence>MNIDKEAVALYAAGLSTVLLFIKIYEMWTARFRLDTYLAVEGPDEDKKVVITNLSAKAVHITHFEMYWASHRWSEKKYVYKEYDLYENVQIGAYGVKSLLFREQDYFKLERDKKLFIKLYIAGKKYPKTQRLY</sequence>
<feature type="transmembrane region" description="Helical" evidence="1">
    <location>
        <begin position="6"/>
        <end position="25"/>
    </location>
</feature>
<keyword evidence="1" id="KW-1133">Transmembrane helix</keyword>
<dbReference type="Proteomes" id="UP000182034">
    <property type="component" value="Unassembled WGS sequence"/>
</dbReference>
<proteinExistence type="predicted"/>
<organism evidence="2 3">
    <name type="scientific">Chryseobacterium limigenitum</name>
    <dbReference type="NCBI Taxonomy" id="1612149"/>
    <lineage>
        <taxon>Bacteria</taxon>
        <taxon>Pseudomonadati</taxon>
        <taxon>Bacteroidota</taxon>
        <taxon>Flavobacteriia</taxon>
        <taxon>Flavobacteriales</taxon>
        <taxon>Weeksellaceae</taxon>
        <taxon>Chryseobacterium group</taxon>
        <taxon>Chryseobacterium</taxon>
    </lineage>
</organism>
<accession>A0A1K2IRS1</accession>
<dbReference type="STRING" id="1612149.SAMN05216324_108176"/>
<keyword evidence="1" id="KW-0812">Transmembrane</keyword>
<dbReference type="RefSeq" id="WP_072410379.1">
    <property type="nucleotide sequence ID" value="NZ_FPKW01000008.1"/>
</dbReference>
<dbReference type="EMBL" id="FPKW01000008">
    <property type="protein sequence ID" value="SFZ95156.1"/>
    <property type="molecule type" value="Genomic_DNA"/>
</dbReference>
<evidence type="ECO:0000313" key="3">
    <source>
        <dbReference type="Proteomes" id="UP000182034"/>
    </source>
</evidence>